<name>A0A6J1E2N9_CUCMO</name>
<dbReference type="Proteomes" id="UP000504609">
    <property type="component" value="Unplaced"/>
</dbReference>
<evidence type="ECO:0000313" key="5">
    <source>
        <dbReference type="RefSeq" id="XP_022921911.1"/>
    </source>
</evidence>
<evidence type="ECO:0000313" key="3">
    <source>
        <dbReference type="RefSeq" id="XP_022921908.1"/>
    </source>
</evidence>
<dbReference type="PANTHER" id="PTHR33133:SF3">
    <property type="entry name" value="TRANSMEMBRANE PROTEIN"/>
    <property type="match status" value="1"/>
</dbReference>
<feature type="transmembrane region" description="Helical" evidence="1">
    <location>
        <begin position="204"/>
        <end position="225"/>
    </location>
</feature>
<dbReference type="RefSeq" id="XP_022921908.1">
    <property type="nucleotide sequence ID" value="XM_023066140.1"/>
</dbReference>
<evidence type="ECO:0000313" key="2">
    <source>
        <dbReference type="Proteomes" id="UP000504609"/>
    </source>
</evidence>
<accession>A0A6J1E2N9</accession>
<dbReference type="GeneID" id="111430030"/>
<dbReference type="AlphaFoldDB" id="A0A6J1E2N9"/>
<feature type="transmembrane region" description="Helical" evidence="1">
    <location>
        <begin position="294"/>
        <end position="314"/>
    </location>
</feature>
<dbReference type="RefSeq" id="XP_022921909.1">
    <property type="nucleotide sequence ID" value="XM_023066141.1"/>
</dbReference>
<sequence>MHSHKSANLLDAHLIQNPESRTHHFESMEAPRKLVRRSIYSFLQNYQYFTSIVAVLAFPYAISVLLSQALLLSSSSLLPFTFDHLRTLFGAAGFPTSSKFFSILIQKLSQTIVSSIYSLPFSLTFLLISKACVIQALNQQKPKSVPSFSSIIPLFNPLLLTHVCNVCVYVSANATVFCMLFFAFNCLEGFGCFSPNCLLLVSVFGAFLYSVAIAKAIIICNLAWVLSGMERNGGFMVILKACVLIQGRSATALLVALPFNLGMAATEALFQYRIVRDYHSRGRLGPSMVLEGMFVAYLYSVFVVLDAIVNTMFFKSCLMGPESKSSFCLWMGVAEKDNEGRPHLKGFEELP</sequence>
<dbReference type="RefSeq" id="XP_022921912.1">
    <property type="nucleotide sequence ID" value="XM_023066144.1"/>
</dbReference>
<feature type="transmembrane region" description="Helical" evidence="1">
    <location>
        <begin position="46"/>
        <end position="71"/>
    </location>
</feature>
<keyword evidence="1" id="KW-0472">Membrane</keyword>
<evidence type="ECO:0000256" key="1">
    <source>
        <dbReference type="SAM" id="Phobius"/>
    </source>
</evidence>
<evidence type="ECO:0000313" key="4">
    <source>
        <dbReference type="RefSeq" id="XP_022921909.1"/>
    </source>
</evidence>
<gene>
    <name evidence="3 4 5 6" type="primary">LOC111430030</name>
</gene>
<proteinExistence type="predicted"/>
<feature type="transmembrane region" description="Helical" evidence="1">
    <location>
        <begin position="158"/>
        <end position="184"/>
    </location>
</feature>
<evidence type="ECO:0000313" key="6">
    <source>
        <dbReference type="RefSeq" id="XP_022921912.1"/>
    </source>
</evidence>
<keyword evidence="1" id="KW-0812">Transmembrane</keyword>
<keyword evidence="2" id="KW-1185">Reference proteome</keyword>
<protein>
    <submittedName>
        <fullName evidence="3 4">Uncharacterized protein LOC111430030 isoform X1</fullName>
    </submittedName>
</protein>
<feature type="transmembrane region" description="Helical" evidence="1">
    <location>
        <begin position="116"/>
        <end position="137"/>
    </location>
</feature>
<dbReference type="RefSeq" id="XP_022921911.1">
    <property type="nucleotide sequence ID" value="XM_023066143.1"/>
</dbReference>
<organism evidence="2 5">
    <name type="scientific">Cucurbita moschata</name>
    <name type="common">Winter crookneck squash</name>
    <name type="synonym">Cucurbita pepo var. moschata</name>
    <dbReference type="NCBI Taxonomy" id="3662"/>
    <lineage>
        <taxon>Eukaryota</taxon>
        <taxon>Viridiplantae</taxon>
        <taxon>Streptophyta</taxon>
        <taxon>Embryophyta</taxon>
        <taxon>Tracheophyta</taxon>
        <taxon>Spermatophyta</taxon>
        <taxon>Magnoliopsida</taxon>
        <taxon>eudicotyledons</taxon>
        <taxon>Gunneridae</taxon>
        <taxon>Pentapetalae</taxon>
        <taxon>rosids</taxon>
        <taxon>fabids</taxon>
        <taxon>Cucurbitales</taxon>
        <taxon>Cucurbitaceae</taxon>
        <taxon>Cucurbiteae</taxon>
        <taxon>Cucurbita</taxon>
    </lineage>
</organism>
<dbReference type="KEGG" id="cmos:111430030"/>
<keyword evidence="1" id="KW-1133">Transmembrane helix</keyword>
<dbReference type="PANTHER" id="PTHR33133">
    <property type="entry name" value="OS08G0107100 PROTEIN-RELATED"/>
    <property type="match status" value="1"/>
</dbReference>
<reference evidence="3 4" key="1">
    <citation type="submission" date="2025-04" db="UniProtKB">
        <authorList>
            <consortium name="RefSeq"/>
        </authorList>
    </citation>
    <scope>IDENTIFICATION</scope>
    <source>
        <tissue evidence="3 4">Young leaves</tissue>
    </source>
</reference>